<comment type="caution">
    <text evidence="1">The sequence shown here is derived from an EMBL/GenBank/DDBJ whole genome shotgun (WGS) entry which is preliminary data.</text>
</comment>
<gene>
    <name evidence="1" type="primary">MNR2_4</name>
    <name evidence="1" type="ORF">H4R21_006013</name>
</gene>
<name>A0ACC1KQI2_9FUNG</name>
<organism evidence="1 2">
    <name type="scientific">Coemansia helicoidea</name>
    <dbReference type="NCBI Taxonomy" id="1286919"/>
    <lineage>
        <taxon>Eukaryota</taxon>
        <taxon>Fungi</taxon>
        <taxon>Fungi incertae sedis</taxon>
        <taxon>Zoopagomycota</taxon>
        <taxon>Kickxellomycotina</taxon>
        <taxon>Kickxellomycetes</taxon>
        <taxon>Kickxellales</taxon>
        <taxon>Kickxellaceae</taxon>
        <taxon>Coemansia</taxon>
    </lineage>
</organism>
<keyword evidence="2" id="KW-1185">Reference proteome</keyword>
<dbReference type="EMBL" id="JANBUN010002995">
    <property type="protein sequence ID" value="KAJ2793132.1"/>
    <property type="molecule type" value="Genomic_DNA"/>
</dbReference>
<evidence type="ECO:0000313" key="2">
    <source>
        <dbReference type="Proteomes" id="UP001140087"/>
    </source>
</evidence>
<evidence type="ECO:0000313" key="1">
    <source>
        <dbReference type="EMBL" id="KAJ2793132.1"/>
    </source>
</evidence>
<dbReference type="Proteomes" id="UP001140087">
    <property type="component" value="Unassembled WGS sequence"/>
</dbReference>
<proteinExistence type="predicted"/>
<protein>
    <submittedName>
        <fullName evidence="1">CorA metal ion transporter</fullName>
    </submittedName>
</protein>
<sequence>VVQYLADVHEHVAAATAACARAEAVLARSHSNYLARISLELSRASLDTNSTTERWTLLGAIVVPINVVTSFLGVNLKVPGQDRDDTLNFFLVLACMAIYAGVTLAFWRRRRLV</sequence>
<accession>A0ACC1KQI2</accession>
<reference evidence="1" key="1">
    <citation type="submission" date="2022-07" db="EMBL/GenBank/DDBJ databases">
        <title>Phylogenomic reconstructions and comparative analyses of Kickxellomycotina fungi.</title>
        <authorList>
            <person name="Reynolds N.K."/>
            <person name="Stajich J.E."/>
            <person name="Barry K."/>
            <person name="Grigoriev I.V."/>
            <person name="Crous P."/>
            <person name="Smith M.E."/>
        </authorList>
    </citation>
    <scope>NUCLEOTIDE SEQUENCE</scope>
    <source>
        <strain evidence="1">BCRC 34780</strain>
    </source>
</reference>
<feature type="non-terminal residue" evidence="1">
    <location>
        <position position="1"/>
    </location>
</feature>